<dbReference type="Proteomes" id="UP000178632">
    <property type="component" value="Unassembled WGS sequence"/>
</dbReference>
<protein>
    <recommendedName>
        <fullName evidence="1">NYN domain-containing protein</fullName>
    </recommendedName>
</protein>
<gene>
    <name evidence="2" type="ORF">A3G45_03000</name>
</gene>
<comment type="caution">
    <text evidence="2">The sequence shown here is derived from an EMBL/GenBank/DDBJ whole genome shotgun (WGS) entry which is preliminary data.</text>
</comment>
<dbReference type="EMBL" id="MHPE01000004">
    <property type="protein sequence ID" value="OGZ77592.1"/>
    <property type="molecule type" value="Genomic_DNA"/>
</dbReference>
<dbReference type="PANTHER" id="PTHR35458">
    <property type="entry name" value="SLR0755 PROTEIN"/>
    <property type="match status" value="1"/>
</dbReference>
<dbReference type="Pfam" id="PF01936">
    <property type="entry name" value="NYN"/>
    <property type="match status" value="1"/>
</dbReference>
<evidence type="ECO:0000259" key="1">
    <source>
        <dbReference type="Pfam" id="PF01936"/>
    </source>
</evidence>
<reference evidence="2 3" key="1">
    <citation type="journal article" date="2016" name="Nat. Commun.">
        <title>Thousands of microbial genomes shed light on interconnected biogeochemical processes in an aquifer system.</title>
        <authorList>
            <person name="Anantharaman K."/>
            <person name="Brown C.T."/>
            <person name="Hug L.A."/>
            <person name="Sharon I."/>
            <person name="Castelle C.J."/>
            <person name="Probst A.J."/>
            <person name="Thomas B.C."/>
            <person name="Singh A."/>
            <person name="Wilkins M.J."/>
            <person name="Karaoz U."/>
            <person name="Brodie E.L."/>
            <person name="Williams K.H."/>
            <person name="Hubbard S.S."/>
            <person name="Banfield J.F."/>
        </authorList>
    </citation>
    <scope>NUCLEOTIDE SEQUENCE [LARGE SCALE GENOMIC DNA]</scope>
</reference>
<sequence length="189" mass="22132">MENKVKKAIVFIDGGNFYFKLKEMSQKLGKRYSLLDFRFKDFCKWLVGENKFVEIRYYLGAIRRENNNEKSEIMYANQQKLFRKLQSQNIVVVLGQLIKHPDKTYHEKGVDVRLAVEMIRFARENKYDTAYLISSDTDLVPAVEEVRAFGKEVCYVGISKGQSFGLSKSTNNVILLRTEEIEKFLKFDN</sequence>
<proteinExistence type="predicted"/>
<organism evidence="2 3">
    <name type="scientific">Candidatus Staskawiczbacteria bacterium RIFCSPLOWO2_12_FULL_37_15</name>
    <dbReference type="NCBI Taxonomy" id="1802218"/>
    <lineage>
        <taxon>Bacteria</taxon>
        <taxon>Candidatus Staskawicziibacteriota</taxon>
    </lineage>
</organism>
<evidence type="ECO:0000313" key="3">
    <source>
        <dbReference type="Proteomes" id="UP000178632"/>
    </source>
</evidence>
<dbReference type="Gene3D" id="3.40.50.1010">
    <property type="entry name" value="5'-nuclease"/>
    <property type="match status" value="1"/>
</dbReference>
<dbReference type="PANTHER" id="PTHR35458:SF8">
    <property type="entry name" value="SLR0650 PROTEIN"/>
    <property type="match status" value="1"/>
</dbReference>
<dbReference type="InterPro" id="IPR047140">
    <property type="entry name" value="LabA"/>
</dbReference>
<dbReference type="AlphaFoldDB" id="A0A1G2ISJ8"/>
<name>A0A1G2ISJ8_9BACT</name>
<dbReference type="GO" id="GO:0004540">
    <property type="term" value="F:RNA nuclease activity"/>
    <property type="evidence" value="ECO:0007669"/>
    <property type="project" value="InterPro"/>
</dbReference>
<evidence type="ECO:0000313" key="2">
    <source>
        <dbReference type="EMBL" id="OGZ77592.1"/>
    </source>
</evidence>
<accession>A0A1G2ISJ8</accession>
<feature type="domain" description="NYN" evidence="1">
    <location>
        <begin position="8"/>
        <end position="163"/>
    </location>
</feature>
<dbReference type="InterPro" id="IPR021139">
    <property type="entry name" value="NYN"/>
</dbReference>